<protein>
    <submittedName>
        <fullName evidence="1">Uncharacterized protein</fullName>
    </submittedName>
</protein>
<dbReference type="AlphaFoldDB" id="A0A0V0YSP8"/>
<reference evidence="1 2" key="1">
    <citation type="submission" date="2015-01" db="EMBL/GenBank/DDBJ databases">
        <title>Evolution of Trichinella species and genotypes.</title>
        <authorList>
            <person name="Korhonen P.K."/>
            <person name="Edoardo P."/>
            <person name="Giuseppe L.R."/>
            <person name="Gasser R.B."/>
        </authorList>
    </citation>
    <scope>NUCLEOTIDE SEQUENCE [LARGE SCALE GENOMIC DNA]</scope>
    <source>
        <strain evidence="1">ISS120</strain>
    </source>
</reference>
<comment type="caution">
    <text evidence="1">The sequence shown here is derived from an EMBL/GenBank/DDBJ whole genome shotgun (WGS) entry which is preliminary data.</text>
</comment>
<evidence type="ECO:0000313" key="2">
    <source>
        <dbReference type="Proteomes" id="UP000054653"/>
    </source>
</evidence>
<evidence type="ECO:0000313" key="1">
    <source>
        <dbReference type="EMBL" id="KRY03011.1"/>
    </source>
</evidence>
<name>A0A0V0YSP8_TRIBR</name>
<dbReference type="Proteomes" id="UP000054653">
    <property type="component" value="Unassembled WGS sequence"/>
</dbReference>
<proteinExistence type="predicted"/>
<sequence length="32" mass="3950">MAAHLKRRWCWRCASCREVYRRAPGRAEHHVR</sequence>
<dbReference type="EMBL" id="JYDI01006936">
    <property type="protein sequence ID" value="KRY03011.1"/>
    <property type="molecule type" value="Genomic_DNA"/>
</dbReference>
<gene>
    <name evidence="1" type="ORF">T03_6171</name>
</gene>
<keyword evidence="2" id="KW-1185">Reference proteome</keyword>
<accession>A0A0V0YSP8</accession>
<organism evidence="1 2">
    <name type="scientific">Trichinella britovi</name>
    <name type="common">Parasitic roundworm</name>
    <dbReference type="NCBI Taxonomy" id="45882"/>
    <lineage>
        <taxon>Eukaryota</taxon>
        <taxon>Metazoa</taxon>
        <taxon>Ecdysozoa</taxon>
        <taxon>Nematoda</taxon>
        <taxon>Enoplea</taxon>
        <taxon>Dorylaimia</taxon>
        <taxon>Trichinellida</taxon>
        <taxon>Trichinellidae</taxon>
        <taxon>Trichinella</taxon>
    </lineage>
</organism>